<feature type="region of interest" description="Disordered" evidence="2">
    <location>
        <begin position="364"/>
        <end position="457"/>
    </location>
</feature>
<accession>A0A9W8NQX3</accession>
<keyword evidence="1" id="KW-0175">Coiled coil</keyword>
<feature type="compositionally biased region" description="Polar residues" evidence="2">
    <location>
        <begin position="385"/>
        <end position="394"/>
    </location>
</feature>
<keyword evidence="5" id="KW-1185">Reference proteome</keyword>
<dbReference type="AlphaFoldDB" id="A0A9W8NQX3"/>
<evidence type="ECO:0000313" key="4">
    <source>
        <dbReference type="EMBL" id="KAJ3739189.1"/>
    </source>
</evidence>
<evidence type="ECO:0000313" key="5">
    <source>
        <dbReference type="Proteomes" id="UP001142393"/>
    </source>
</evidence>
<dbReference type="CDD" id="cd12193">
    <property type="entry name" value="bZIP_GCN4"/>
    <property type="match status" value="1"/>
</dbReference>
<dbReference type="Gene3D" id="3.30.160.60">
    <property type="entry name" value="Classic Zinc Finger"/>
    <property type="match status" value="1"/>
</dbReference>
<dbReference type="EMBL" id="JANVFU010000019">
    <property type="protein sequence ID" value="KAJ3739189.1"/>
    <property type="molecule type" value="Genomic_DNA"/>
</dbReference>
<protein>
    <recommendedName>
        <fullName evidence="3">BZIP domain-containing protein</fullName>
    </recommendedName>
</protein>
<dbReference type="InterPro" id="IPR004827">
    <property type="entry name" value="bZIP"/>
</dbReference>
<organism evidence="4 5">
    <name type="scientific">Lentinula detonsa</name>
    <dbReference type="NCBI Taxonomy" id="2804962"/>
    <lineage>
        <taxon>Eukaryota</taxon>
        <taxon>Fungi</taxon>
        <taxon>Dikarya</taxon>
        <taxon>Basidiomycota</taxon>
        <taxon>Agaricomycotina</taxon>
        <taxon>Agaricomycetes</taxon>
        <taxon>Agaricomycetidae</taxon>
        <taxon>Agaricales</taxon>
        <taxon>Marasmiineae</taxon>
        <taxon>Omphalotaceae</taxon>
        <taxon>Lentinula</taxon>
    </lineage>
</organism>
<reference evidence="4 5" key="1">
    <citation type="journal article" date="2023" name="Proc. Natl. Acad. Sci. U.S.A.">
        <title>A global phylogenomic analysis of the shiitake genus Lentinula.</title>
        <authorList>
            <person name="Sierra-Patev S."/>
            <person name="Min B."/>
            <person name="Naranjo-Ortiz M."/>
            <person name="Looney B."/>
            <person name="Konkel Z."/>
            <person name="Slot J.C."/>
            <person name="Sakamoto Y."/>
            <person name="Steenwyk J.L."/>
            <person name="Rokas A."/>
            <person name="Carro J."/>
            <person name="Camarero S."/>
            <person name="Ferreira P."/>
            <person name="Molpeceres G."/>
            <person name="Ruiz-Duenas F.J."/>
            <person name="Serrano A."/>
            <person name="Henrissat B."/>
            <person name="Drula E."/>
            <person name="Hughes K.W."/>
            <person name="Mata J.L."/>
            <person name="Ishikawa N.K."/>
            <person name="Vargas-Isla R."/>
            <person name="Ushijima S."/>
            <person name="Smith C.A."/>
            <person name="Donoghue J."/>
            <person name="Ahrendt S."/>
            <person name="Andreopoulos W."/>
            <person name="He G."/>
            <person name="LaButti K."/>
            <person name="Lipzen A."/>
            <person name="Ng V."/>
            <person name="Riley R."/>
            <person name="Sandor L."/>
            <person name="Barry K."/>
            <person name="Martinez A.T."/>
            <person name="Xiao Y."/>
            <person name="Gibbons J.G."/>
            <person name="Terashima K."/>
            <person name="Grigoriev I.V."/>
            <person name="Hibbett D."/>
        </authorList>
    </citation>
    <scope>NUCLEOTIDE SEQUENCE [LARGE SCALE GENOMIC DNA]</scope>
    <source>
        <strain evidence="4 5">TFB7810</strain>
    </source>
</reference>
<dbReference type="SUPFAM" id="SSF57959">
    <property type="entry name" value="Leucine zipper domain"/>
    <property type="match status" value="1"/>
</dbReference>
<dbReference type="InterPro" id="IPR046347">
    <property type="entry name" value="bZIP_sf"/>
</dbReference>
<dbReference type="SMART" id="SM00338">
    <property type="entry name" value="BRLZ"/>
    <property type="match status" value="1"/>
</dbReference>
<evidence type="ECO:0000256" key="2">
    <source>
        <dbReference type="SAM" id="MobiDB-lite"/>
    </source>
</evidence>
<feature type="compositionally biased region" description="Low complexity" evidence="2">
    <location>
        <begin position="364"/>
        <end position="383"/>
    </location>
</feature>
<evidence type="ECO:0000259" key="3">
    <source>
        <dbReference type="SMART" id="SM00338"/>
    </source>
</evidence>
<comment type="caution">
    <text evidence="4">The sequence shown here is derived from an EMBL/GenBank/DDBJ whole genome shotgun (WGS) entry which is preliminary data.</text>
</comment>
<dbReference type="Proteomes" id="UP001142393">
    <property type="component" value="Unassembled WGS sequence"/>
</dbReference>
<evidence type="ECO:0000256" key="1">
    <source>
        <dbReference type="SAM" id="Coils"/>
    </source>
</evidence>
<feature type="coiled-coil region" evidence="1">
    <location>
        <begin position="481"/>
        <end position="508"/>
    </location>
</feature>
<proteinExistence type="predicted"/>
<feature type="compositionally biased region" description="Polar residues" evidence="2">
    <location>
        <begin position="403"/>
        <end position="415"/>
    </location>
</feature>
<dbReference type="GO" id="GO:0003700">
    <property type="term" value="F:DNA-binding transcription factor activity"/>
    <property type="evidence" value="ECO:0007669"/>
    <property type="project" value="InterPro"/>
</dbReference>
<name>A0A9W8NQX3_9AGAR</name>
<sequence>MESYTNAYRRDHSHSVLLSSSSLSSSADVYDYGPSICSNESELIPHGYRISRLSPPIVRSTNHTSSETPFVAIFASSSHTYQINTSQDVLPSLNNSAALFTSSTASHNGPGSSDAIVKPSSPTNLLAARYGLPQALPRPPRTTPHTIMSQEKSLPDFESLRSNYISMLANKPTDNIPTHTTPVNNTMSPVHAPAEMPPPPVPQLKDQEAALKAVVDTLIGTPSPVSSCSSFTDSLDDWLSASPEYQMMSGFSEYLSSPFSTPYDDFNVSPMDDSPFAPDLSTPIMDAVDEEFGWSGMMTAMDEPLFDDEASALYNMLVEAAPAKEVAPAVSATELLNDKQLYTMSPSTPALEHVNSLYSSPRFPSVNAPAKPSSSPSSTRKVSLATGTRRNITPDNLLPLDAPTQSRRYVTPSSTSRKDVSPAKKRSRSEAFQGDDEVHEDEIAPSKPPGPDATEMEKLEYKRRMSTIAARKSRRRKLEHKLMLEATVEELERDKEKWKTRCKVLQEVLKSHAVDFRFEDDE</sequence>
<feature type="domain" description="BZIP" evidence="3">
    <location>
        <begin position="456"/>
        <end position="518"/>
    </location>
</feature>
<gene>
    <name evidence="4" type="ORF">DFH05DRAFT_1407482</name>
</gene>